<dbReference type="PANTHER" id="PTHR34389:SF2">
    <property type="entry name" value="L-RHAMNOSE MUTAROTASE"/>
    <property type="match status" value="1"/>
</dbReference>
<evidence type="ECO:0000256" key="5">
    <source>
        <dbReference type="NCBIfam" id="TIGR02625"/>
    </source>
</evidence>
<evidence type="ECO:0000256" key="4">
    <source>
        <dbReference type="ARBA" id="ARBA00023308"/>
    </source>
</evidence>
<name>A0A916Z404_9BACT</name>
<dbReference type="AlphaFoldDB" id="A0A916Z404"/>
<evidence type="ECO:0000256" key="1">
    <source>
        <dbReference type="ARBA" id="ARBA00022490"/>
    </source>
</evidence>
<dbReference type="InterPro" id="IPR008000">
    <property type="entry name" value="Rham/fucose_mutarotase"/>
</dbReference>
<dbReference type="InterPro" id="IPR011008">
    <property type="entry name" value="Dimeric_a/b-barrel"/>
</dbReference>
<evidence type="ECO:0000313" key="7">
    <source>
        <dbReference type="Proteomes" id="UP000609064"/>
    </source>
</evidence>
<reference evidence="6" key="2">
    <citation type="submission" date="2020-09" db="EMBL/GenBank/DDBJ databases">
        <authorList>
            <person name="Sun Q."/>
            <person name="Zhou Y."/>
        </authorList>
    </citation>
    <scope>NUCLEOTIDE SEQUENCE</scope>
    <source>
        <strain evidence="6">CGMCC 1.15958</strain>
    </source>
</reference>
<accession>A0A916Z404</accession>
<sequence>MHRLGFKMKLHAGKAEEYKRRHDELWPELGQVLKDATVSDYSIFLDEETNILFGTLKVEDLEKFNQIPHNPITKRWWAYMADIMDANPDNSPVSVDLKDVFYLA</sequence>
<dbReference type="HAMAP" id="MF_01663">
    <property type="entry name" value="L_rham_rotase"/>
    <property type="match status" value="1"/>
</dbReference>
<dbReference type="GO" id="GO:0019301">
    <property type="term" value="P:rhamnose catabolic process"/>
    <property type="evidence" value="ECO:0007669"/>
    <property type="project" value="UniProtKB-UniRule"/>
</dbReference>
<keyword evidence="1" id="KW-0963">Cytoplasm</keyword>
<evidence type="ECO:0000256" key="2">
    <source>
        <dbReference type="ARBA" id="ARBA00023235"/>
    </source>
</evidence>
<dbReference type="Proteomes" id="UP000609064">
    <property type="component" value="Unassembled WGS sequence"/>
</dbReference>
<dbReference type="InterPro" id="IPR013448">
    <property type="entry name" value="L-rhamnose_mutarotase"/>
</dbReference>
<keyword evidence="4" id="KW-0684">Rhamnose metabolism</keyword>
<dbReference type="EMBL" id="BMKK01000011">
    <property type="protein sequence ID" value="GGD74959.1"/>
    <property type="molecule type" value="Genomic_DNA"/>
</dbReference>
<comment type="caution">
    <text evidence="6">The sequence shown here is derived from an EMBL/GenBank/DDBJ whole genome shotgun (WGS) entry which is preliminary data.</text>
</comment>
<dbReference type="EC" id="5.1.3.32" evidence="5"/>
<dbReference type="PANTHER" id="PTHR34389">
    <property type="entry name" value="L-RHAMNOSE MUTAROTASE"/>
    <property type="match status" value="1"/>
</dbReference>
<gene>
    <name evidence="6" type="primary">rhaM</name>
    <name evidence="6" type="ORF">GCM10011514_43720</name>
</gene>
<organism evidence="6 7">
    <name type="scientific">Emticicia aquatilis</name>
    <dbReference type="NCBI Taxonomy" id="1537369"/>
    <lineage>
        <taxon>Bacteria</taxon>
        <taxon>Pseudomonadati</taxon>
        <taxon>Bacteroidota</taxon>
        <taxon>Cytophagia</taxon>
        <taxon>Cytophagales</taxon>
        <taxon>Leadbetterellaceae</taxon>
        <taxon>Emticicia</taxon>
    </lineage>
</organism>
<protein>
    <recommendedName>
        <fullName evidence="5">L-rhamnose mutarotase</fullName>
        <ecNumber evidence="5">5.1.3.32</ecNumber>
    </recommendedName>
</protein>
<keyword evidence="2" id="KW-0413">Isomerase</keyword>
<dbReference type="Gene3D" id="3.30.70.100">
    <property type="match status" value="1"/>
</dbReference>
<dbReference type="GO" id="GO:0062192">
    <property type="term" value="F:L-rhamnose mutarotase activity"/>
    <property type="evidence" value="ECO:0007669"/>
    <property type="project" value="UniProtKB-UniRule"/>
</dbReference>
<keyword evidence="7" id="KW-1185">Reference proteome</keyword>
<dbReference type="NCBIfam" id="TIGR02625">
    <property type="entry name" value="YiiL_rotase"/>
    <property type="match status" value="1"/>
</dbReference>
<evidence type="ECO:0000313" key="6">
    <source>
        <dbReference type="EMBL" id="GGD74959.1"/>
    </source>
</evidence>
<dbReference type="SUPFAM" id="SSF54909">
    <property type="entry name" value="Dimeric alpha+beta barrel"/>
    <property type="match status" value="1"/>
</dbReference>
<dbReference type="Pfam" id="PF05336">
    <property type="entry name" value="rhaM"/>
    <property type="match status" value="1"/>
</dbReference>
<dbReference type="RefSeq" id="WP_188769430.1">
    <property type="nucleotide sequence ID" value="NZ_BMKK01000011.1"/>
</dbReference>
<reference evidence="6" key="1">
    <citation type="journal article" date="2014" name="Int. J. Syst. Evol. Microbiol.">
        <title>Complete genome sequence of Corynebacterium casei LMG S-19264T (=DSM 44701T), isolated from a smear-ripened cheese.</title>
        <authorList>
            <consortium name="US DOE Joint Genome Institute (JGI-PGF)"/>
            <person name="Walter F."/>
            <person name="Albersmeier A."/>
            <person name="Kalinowski J."/>
            <person name="Ruckert C."/>
        </authorList>
    </citation>
    <scope>NUCLEOTIDE SEQUENCE</scope>
    <source>
        <strain evidence="6">CGMCC 1.15958</strain>
    </source>
</reference>
<proteinExistence type="inferred from homology"/>
<evidence type="ECO:0000256" key="3">
    <source>
        <dbReference type="ARBA" id="ARBA00023277"/>
    </source>
</evidence>
<keyword evidence="3" id="KW-0119">Carbohydrate metabolism</keyword>
<dbReference type="GO" id="GO:0005737">
    <property type="term" value="C:cytoplasm"/>
    <property type="evidence" value="ECO:0007669"/>
    <property type="project" value="InterPro"/>
</dbReference>